<evidence type="ECO:0000313" key="3">
    <source>
        <dbReference type="EMBL" id="MDR6206342.1"/>
    </source>
</evidence>
<feature type="chain" id="PRO_5044743196" evidence="2">
    <location>
        <begin position="26"/>
        <end position="199"/>
    </location>
</feature>
<dbReference type="EMBL" id="JAVIZN010000002">
    <property type="protein sequence ID" value="MDR6206342.1"/>
    <property type="molecule type" value="Genomic_DNA"/>
</dbReference>
<protein>
    <submittedName>
        <fullName evidence="3">Cu/Ag efflux protein CusF</fullName>
    </submittedName>
</protein>
<dbReference type="Proteomes" id="UP001245184">
    <property type="component" value="Unassembled WGS sequence"/>
</dbReference>
<dbReference type="AlphaFoldDB" id="A0ABD5CM81"/>
<feature type="compositionally biased region" description="Polar residues" evidence="1">
    <location>
        <begin position="105"/>
        <end position="117"/>
    </location>
</feature>
<dbReference type="RefSeq" id="WP_029965783.1">
    <property type="nucleotide sequence ID" value="NZ_ATXV01000001.1"/>
</dbReference>
<proteinExistence type="predicted"/>
<accession>A0ABD5CM81</accession>
<evidence type="ECO:0000313" key="4">
    <source>
        <dbReference type="Proteomes" id="UP001245184"/>
    </source>
</evidence>
<name>A0ABD5CM81_9BURK</name>
<keyword evidence="2" id="KW-0732">Signal</keyword>
<gene>
    <name evidence="3" type="ORF">QF025_005062</name>
</gene>
<reference evidence="3 4" key="1">
    <citation type="submission" date="2023-08" db="EMBL/GenBank/DDBJ databases">
        <title>Genome sequencing of plant associated microbes to promote plant fitness in Sorghum bicolor and Oryza sativa.</title>
        <authorList>
            <person name="Coleman-Derr D."/>
        </authorList>
    </citation>
    <scope>NUCLEOTIDE SEQUENCE [LARGE SCALE GENOMIC DNA]</scope>
    <source>
        <strain evidence="3 4">SLBN-33</strain>
    </source>
</reference>
<organism evidence="3 4">
    <name type="scientific">Paraburkholderia graminis</name>
    <dbReference type="NCBI Taxonomy" id="60548"/>
    <lineage>
        <taxon>Bacteria</taxon>
        <taxon>Pseudomonadati</taxon>
        <taxon>Pseudomonadota</taxon>
        <taxon>Betaproteobacteria</taxon>
        <taxon>Burkholderiales</taxon>
        <taxon>Burkholderiaceae</taxon>
        <taxon>Paraburkholderia</taxon>
    </lineage>
</organism>
<comment type="caution">
    <text evidence="3">The sequence shown here is derived from an EMBL/GenBank/DDBJ whole genome shotgun (WGS) entry which is preliminary data.</text>
</comment>
<sequence>MKHRTALLIATMIATMIAIAPTAWAQTENVETMKAPGHASIKGTSRMTATVDSIDAATRTVTLKTQQGKMVEVEVGPEARNFDQLKVGDVVTTVYRESLSLSLKKNGTEPASISEQPSMERAAKGQKPGGTLGRQVTIVADVIAVHPKTKTVTLKGPKGNIVDLVVEDPEQIANIKKGDQVEAVYTEALAISVEPAVKK</sequence>
<feature type="region of interest" description="Disordered" evidence="1">
    <location>
        <begin position="105"/>
        <end position="130"/>
    </location>
</feature>
<evidence type="ECO:0000256" key="2">
    <source>
        <dbReference type="SAM" id="SignalP"/>
    </source>
</evidence>
<feature type="signal peptide" evidence="2">
    <location>
        <begin position="1"/>
        <end position="25"/>
    </location>
</feature>
<evidence type="ECO:0000256" key="1">
    <source>
        <dbReference type="SAM" id="MobiDB-lite"/>
    </source>
</evidence>